<dbReference type="Proteomes" id="UP000000763">
    <property type="component" value="Chromosome 7"/>
</dbReference>
<name>Q84ZC5_ORYSJ</name>
<accession>Q84ZC5</accession>
<reference evidence="2" key="1">
    <citation type="journal article" date="2005" name="Nature">
        <title>The map-based sequence of the rice genome.</title>
        <authorList>
            <consortium name="International rice genome sequencing project (IRGSP)"/>
            <person name="Matsumoto T."/>
            <person name="Wu J."/>
            <person name="Kanamori H."/>
            <person name="Katayose Y."/>
            <person name="Fujisawa M."/>
            <person name="Namiki N."/>
            <person name="Mizuno H."/>
            <person name="Yamamoto K."/>
            <person name="Antonio B.A."/>
            <person name="Baba T."/>
            <person name="Sakata K."/>
            <person name="Nagamura Y."/>
            <person name="Aoki H."/>
            <person name="Arikawa K."/>
            <person name="Arita K."/>
            <person name="Bito T."/>
            <person name="Chiden Y."/>
            <person name="Fujitsuka N."/>
            <person name="Fukunaka R."/>
            <person name="Hamada M."/>
            <person name="Harada C."/>
            <person name="Hayashi A."/>
            <person name="Hijishita S."/>
            <person name="Honda M."/>
            <person name="Hosokawa S."/>
            <person name="Ichikawa Y."/>
            <person name="Idonuma A."/>
            <person name="Iijima M."/>
            <person name="Ikeda M."/>
            <person name="Ikeno M."/>
            <person name="Ito K."/>
            <person name="Ito S."/>
            <person name="Ito T."/>
            <person name="Ito Y."/>
            <person name="Ito Y."/>
            <person name="Iwabuchi A."/>
            <person name="Kamiya K."/>
            <person name="Karasawa W."/>
            <person name="Kurita K."/>
            <person name="Katagiri S."/>
            <person name="Kikuta A."/>
            <person name="Kobayashi H."/>
            <person name="Kobayashi N."/>
            <person name="Machita K."/>
            <person name="Maehara T."/>
            <person name="Masukawa M."/>
            <person name="Mizubayashi T."/>
            <person name="Mukai Y."/>
            <person name="Nagasaki H."/>
            <person name="Nagata Y."/>
            <person name="Naito S."/>
            <person name="Nakashima M."/>
            <person name="Nakama Y."/>
            <person name="Nakamichi Y."/>
            <person name="Nakamura M."/>
            <person name="Meguro A."/>
            <person name="Negishi M."/>
            <person name="Ohta I."/>
            <person name="Ohta T."/>
            <person name="Okamoto M."/>
            <person name="Ono N."/>
            <person name="Saji S."/>
            <person name="Sakaguchi M."/>
            <person name="Sakai K."/>
            <person name="Shibata M."/>
            <person name="Shimokawa T."/>
            <person name="Song J."/>
            <person name="Takazaki Y."/>
            <person name="Terasawa K."/>
            <person name="Tsugane M."/>
            <person name="Tsuji K."/>
            <person name="Ueda S."/>
            <person name="Waki K."/>
            <person name="Yamagata H."/>
            <person name="Yamamoto M."/>
            <person name="Yamamoto S."/>
            <person name="Yamane H."/>
            <person name="Yoshiki S."/>
            <person name="Yoshihara R."/>
            <person name="Yukawa K."/>
            <person name="Zhong H."/>
            <person name="Yano M."/>
            <person name="Yuan Q."/>
            <person name="Ouyang S."/>
            <person name="Liu J."/>
            <person name="Jones K.M."/>
            <person name="Gansberger K."/>
            <person name="Moffat K."/>
            <person name="Hill J."/>
            <person name="Bera J."/>
            <person name="Fadrosh D."/>
            <person name="Jin S."/>
            <person name="Johri S."/>
            <person name="Kim M."/>
            <person name="Overton L."/>
            <person name="Reardon M."/>
            <person name="Tsitrin T."/>
            <person name="Vuong H."/>
            <person name="Weaver B."/>
            <person name="Ciecko A."/>
            <person name="Tallon L."/>
            <person name="Jackson J."/>
            <person name="Pai G."/>
            <person name="Aken S.V."/>
            <person name="Utterback T."/>
            <person name="Reidmuller S."/>
            <person name="Feldblyum T."/>
            <person name="Hsiao J."/>
            <person name="Zismann V."/>
            <person name="Iobst S."/>
            <person name="de Vazeille A.R."/>
            <person name="Buell C.R."/>
            <person name="Ying K."/>
            <person name="Li Y."/>
            <person name="Lu T."/>
            <person name="Huang Y."/>
            <person name="Zhao Q."/>
            <person name="Feng Q."/>
            <person name="Zhang L."/>
            <person name="Zhu J."/>
            <person name="Weng Q."/>
            <person name="Mu J."/>
            <person name="Lu Y."/>
            <person name="Fan D."/>
            <person name="Liu Y."/>
            <person name="Guan J."/>
            <person name="Zhang Y."/>
            <person name="Yu S."/>
            <person name="Liu X."/>
            <person name="Zhang Y."/>
            <person name="Hong G."/>
            <person name="Han B."/>
            <person name="Choisne N."/>
            <person name="Demange N."/>
            <person name="Orjeda G."/>
            <person name="Samain S."/>
            <person name="Cattolico L."/>
            <person name="Pelletier E."/>
            <person name="Couloux A."/>
            <person name="Segurens B."/>
            <person name="Wincker P."/>
            <person name="D'Hont A."/>
            <person name="Scarpelli C."/>
            <person name="Weissenbach J."/>
            <person name="Salanoubat M."/>
            <person name="Quetier F."/>
            <person name="Yu Y."/>
            <person name="Kim H.R."/>
            <person name="Rambo T."/>
            <person name="Currie J."/>
            <person name="Collura K."/>
            <person name="Luo M."/>
            <person name="Yang T."/>
            <person name="Ammiraju J.S.S."/>
            <person name="Engler F."/>
            <person name="Soderlund C."/>
            <person name="Wing R.A."/>
            <person name="Palmer L.E."/>
            <person name="de la Bastide M."/>
            <person name="Spiegel L."/>
            <person name="Nascimento L."/>
            <person name="Zutavern T."/>
            <person name="O'Shaughnessy A."/>
            <person name="Dike S."/>
            <person name="Dedhia N."/>
            <person name="Preston R."/>
            <person name="Balija V."/>
            <person name="McCombie W.R."/>
            <person name="Chow T."/>
            <person name="Chen H."/>
            <person name="Chung M."/>
            <person name="Chen C."/>
            <person name="Shaw J."/>
            <person name="Wu H."/>
            <person name="Hsiao K."/>
            <person name="Chao Y."/>
            <person name="Chu M."/>
            <person name="Cheng C."/>
            <person name="Hour A."/>
            <person name="Lee P."/>
            <person name="Lin S."/>
            <person name="Lin Y."/>
            <person name="Liou J."/>
            <person name="Liu S."/>
            <person name="Hsing Y."/>
            <person name="Raghuvanshi S."/>
            <person name="Mohanty A."/>
            <person name="Bharti A.K."/>
            <person name="Gaur A."/>
            <person name="Gupta V."/>
            <person name="Kumar D."/>
            <person name="Ravi V."/>
            <person name="Vij S."/>
            <person name="Kapur A."/>
            <person name="Khurana P."/>
            <person name="Khurana P."/>
            <person name="Khurana J.P."/>
            <person name="Tyagi A.K."/>
            <person name="Gaikwad K."/>
            <person name="Singh A."/>
            <person name="Dalal V."/>
            <person name="Srivastava S."/>
            <person name="Dixit A."/>
            <person name="Pal A.K."/>
            <person name="Ghazi I.A."/>
            <person name="Yadav M."/>
            <person name="Pandit A."/>
            <person name="Bhargava A."/>
            <person name="Sureshbabu K."/>
            <person name="Batra K."/>
            <person name="Sharma T.R."/>
            <person name="Mohapatra T."/>
            <person name="Singh N.K."/>
            <person name="Messing J."/>
            <person name="Nelson A.B."/>
            <person name="Fuks G."/>
            <person name="Kavchok S."/>
            <person name="Keizer G."/>
            <person name="Linton E."/>
            <person name="Llaca V."/>
            <person name="Song R."/>
            <person name="Tanyolac B."/>
            <person name="Young S."/>
            <person name="Ho-Il K."/>
            <person name="Hahn J.H."/>
            <person name="Sangsakoo G."/>
            <person name="Vanavichit A."/>
            <person name="de Mattos Luiz.A.T."/>
            <person name="Zimmer P.D."/>
            <person name="Malone G."/>
            <person name="Dellagostin O."/>
            <person name="de Oliveira A.C."/>
            <person name="Bevan M."/>
            <person name="Bancroft I."/>
            <person name="Minx P."/>
            <person name="Cordum H."/>
            <person name="Wilson R."/>
            <person name="Cheng Z."/>
            <person name="Jin W."/>
            <person name="Jiang J."/>
            <person name="Leong S.A."/>
            <person name="Iwama H."/>
            <person name="Gojobori T."/>
            <person name="Itoh T."/>
            <person name="Niimura Y."/>
            <person name="Fujii Y."/>
            <person name="Habara T."/>
            <person name="Sakai H."/>
            <person name="Sato Y."/>
            <person name="Wilson G."/>
            <person name="Kumar K."/>
            <person name="McCouch S."/>
            <person name="Juretic N."/>
            <person name="Hoen D."/>
            <person name="Wright S."/>
            <person name="Bruskiewich R."/>
            <person name="Bureau T."/>
            <person name="Miyao A."/>
            <person name="Hirochika H."/>
            <person name="Nishikawa T."/>
            <person name="Kadowaki K."/>
            <person name="Sugiura M."/>
            <person name="Burr B."/>
            <person name="Sasaki T."/>
        </authorList>
    </citation>
    <scope>NUCLEOTIDE SEQUENCE [LARGE SCALE GENOMIC DNA]</scope>
    <source>
        <strain evidence="2">cv. Nipponbare</strain>
    </source>
</reference>
<dbReference type="EMBL" id="AP004401">
    <property type="protein sequence ID" value="BAC57727.1"/>
    <property type="molecule type" value="Genomic_DNA"/>
</dbReference>
<evidence type="ECO:0000313" key="2">
    <source>
        <dbReference type="Proteomes" id="UP000000763"/>
    </source>
</evidence>
<reference evidence="2" key="2">
    <citation type="journal article" date="2008" name="Nucleic Acids Res.">
        <title>The rice annotation project database (RAP-DB): 2008 update.</title>
        <authorList>
            <consortium name="The rice annotation project (RAP)"/>
        </authorList>
    </citation>
    <scope>GENOME REANNOTATION</scope>
    <source>
        <strain evidence="2">cv. Nipponbare</strain>
    </source>
</reference>
<organism evidence="1 2">
    <name type="scientific">Oryza sativa subsp. japonica</name>
    <name type="common">Rice</name>
    <dbReference type="NCBI Taxonomy" id="39947"/>
    <lineage>
        <taxon>Eukaryota</taxon>
        <taxon>Viridiplantae</taxon>
        <taxon>Streptophyta</taxon>
        <taxon>Embryophyta</taxon>
        <taxon>Tracheophyta</taxon>
        <taxon>Spermatophyta</taxon>
        <taxon>Magnoliopsida</taxon>
        <taxon>Liliopsida</taxon>
        <taxon>Poales</taxon>
        <taxon>Poaceae</taxon>
        <taxon>BOP clade</taxon>
        <taxon>Oryzoideae</taxon>
        <taxon>Oryzeae</taxon>
        <taxon>Oryzinae</taxon>
        <taxon>Oryza</taxon>
        <taxon>Oryza sativa</taxon>
    </lineage>
</organism>
<dbReference type="AlphaFoldDB" id="Q84ZC5"/>
<proteinExistence type="predicted"/>
<evidence type="ECO:0000313" key="1">
    <source>
        <dbReference type="EMBL" id="BAC57727.1"/>
    </source>
</evidence>
<gene>
    <name evidence="1" type="primary">P0534A03.121</name>
</gene>
<protein>
    <submittedName>
        <fullName evidence="1">Uncharacterized protein</fullName>
    </submittedName>
</protein>
<sequence>MNWSVSESVPACVHRRGKLHLVSNDSCHGGGKLLRFLLESKKWNSWIAKASMSFWFNTTIQDLESRNNQLNVVTFNMQHKEEIREADWQNGIFLKPNEAANSAMVYQSSSSPAISASAVRFLHDTDTWHEAAINKEEASHMIIGQLP</sequence>